<keyword evidence="2" id="KW-0805">Transcription regulation</keyword>
<dbReference type="InterPro" id="IPR009057">
    <property type="entry name" value="Homeodomain-like_sf"/>
</dbReference>
<comment type="caution">
    <text evidence="7">The sequence shown here is derived from an EMBL/GenBank/DDBJ whole genome shotgun (WGS) entry which is preliminary data.</text>
</comment>
<evidence type="ECO:0000256" key="4">
    <source>
        <dbReference type="ARBA" id="ARBA00023163"/>
    </source>
</evidence>
<organism evidence="7 8">
    <name type="scientific">Halalkalibacter alkaliphilus</name>
    <dbReference type="NCBI Taxonomy" id="2917993"/>
    <lineage>
        <taxon>Bacteria</taxon>
        <taxon>Bacillati</taxon>
        <taxon>Bacillota</taxon>
        <taxon>Bacilli</taxon>
        <taxon>Bacillales</taxon>
        <taxon>Bacillaceae</taxon>
        <taxon>Halalkalibacter</taxon>
    </lineage>
</organism>
<dbReference type="PANTHER" id="PTHR43479:SF21">
    <property type="entry name" value="TRANSCRIPTIONAL REGULATOR, TETR FAMILY"/>
    <property type="match status" value="1"/>
</dbReference>
<dbReference type="Gene3D" id="1.10.357.10">
    <property type="entry name" value="Tetracycline Repressor, domain 2"/>
    <property type="match status" value="1"/>
</dbReference>
<dbReference type="EMBL" id="JAKRYL010000029">
    <property type="protein sequence ID" value="MCL7749465.1"/>
    <property type="molecule type" value="Genomic_DNA"/>
</dbReference>
<gene>
    <name evidence="7" type="ORF">MF646_20295</name>
</gene>
<dbReference type="AlphaFoldDB" id="A0A9X2CWN0"/>
<dbReference type="PANTHER" id="PTHR43479">
    <property type="entry name" value="ACREF/ENVCD OPERON REPRESSOR-RELATED"/>
    <property type="match status" value="1"/>
</dbReference>
<keyword evidence="8" id="KW-1185">Reference proteome</keyword>
<dbReference type="Proteomes" id="UP001139150">
    <property type="component" value="Unassembled WGS sequence"/>
</dbReference>
<feature type="DNA-binding region" description="H-T-H motif" evidence="5">
    <location>
        <begin position="32"/>
        <end position="51"/>
    </location>
</feature>
<name>A0A9X2CWN0_9BACI</name>
<evidence type="ECO:0000256" key="3">
    <source>
        <dbReference type="ARBA" id="ARBA00023125"/>
    </source>
</evidence>
<reference evidence="7" key="1">
    <citation type="submission" date="2022-02" db="EMBL/GenBank/DDBJ databases">
        <title>Halalkalibacter sp. nov. isolated from Lonar Lake, India.</title>
        <authorList>
            <person name="Joshi A."/>
            <person name="Thite S."/>
            <person name="Lodha T."/>
        </authorList>
    </citation>
    <scope>NUCLEOTIDE SEQUENCE</scope>
    <source>
        <strain evidence="7">MEB205</strain>
    </source>
</reference>
<dbReference type="InterPro" id="IPR050624">
    <property type="entry name" value="HTH-type_Tx_Regulator"/>
</dbReference>
<evidence type="ECO:0000256" key="1">
    <source>
        <dbReference type="ARBA" id="ARBA00022491"/>
    </source>
</evidence>
<protein>
    <submittedName>
        <fullName evidence="7">TetR/AcrR family transcriptional regulator</fullName>
    </submittedName>
</protein>
<dbReference type="RefSeq" id="WP_250098323.1">
    <property type="nucleotide sequence ID" value="NZ_JAKRYL010000029.1"/>
</dbReference>
<evidence type="ECO:0000256" key="5">
    <source>
        <dbReference type="PROSITE-ProRule" id="PRU00335"/>
    </source>
</evidence>
<dbReference type="GO" id="GO:0045892">
    <property type="term" value="P:negative regulation of DNA-templated transcription"/>
    <property type="evidence" value="ECO:0007669"/>
    <property type="project" value="UniProtKB-ARBA"/>
</dbReference>
<dbReference type="PROSITE" id="PS50977">
    <property type="entry name" value="HTH_TETR_2"/>
    <property type="match status" value="1"/>
</dbReference>
<evidence type="ECO:0000259" key="6">
    <source>
        <dbReference type="PROSITE" id="PS50977"/>
    </source>
</evidence>
<dbReference type="GO" id="GO:0003677">
    <property type="term" value="F:DNA binding"/>
    <property type="evidence" value="ECO:0007669"/>
    <property type="project" value="UniProtKB-UniRule"/>
</dbReference>
<evidence type="ECO:0000256" key="2">
    <source>
        <dbReference type="ARBA" id="ARBA00023015"/>
    </source>
</evidence>
<evidence type="ECO:0000313" key="8">
    <source>
        <dbReference type="Proteomes" id="UP001139150"/>
    </source>
</evidence>
<keyword evidence="1" id="KW-0678">Repressor</keyword>
<proteinExistence type="predicted"/>
<dbReference type="Pfam" id="PF00440">
    <property type="entry name" value="TetR_N"/>
    <property type="match status" value="1"/>
</dbReference>
<evidence type="ECO:0000313" key="7">
    <source>
        <dbReference type="EMBL" id="MCL7749465.1"/>
    </source>
</evidence>
<feature type="domain" description="HTH tetR-type" evidence="6">
    <location>
        <begin position="9"/>
        <end position="69"/>
    </location>
</feature>
<sequence length="198" mass="23545">MDGFQRRKEQKKRNILDAALTLFMEYGISKVSISEIAKEANVSQVTIYNYFESKHQLIHDVFIYYVDKASSDFEKIVYSDTPFPDKIKKIIFNKKEVAKQINEEFYQYLMKEYSTEGNYIEKIYVEKAVPYFTVLFKEGKEQGFIDPNLSEEAILFYVQMLKDYIQKEDVYQKILPLTEEITNIFFYGIIGKQKKDKE</sequence>
<dbReference type="FunFam" id="1.10.10.60:FF:000141">
    <property type="entry name" value="TetR family transcriptional regulator"/>
    <property type="match status" value="1"/>
</dbReference>
<dbReference type="PRINTS" id="PR00455">
    <property type="entry name" value="HTHTETR"/>
</dbReference>
<keyword evidence="4" id="KW-0804">Transcription</keyword>
<dbReference type="InterPro" id="IPR001647">
    <property type="entry name" value="HTH_TetR"/>
</dbReference>
<accession>A0A9X2CWN0</accession>
<keyword evidence="3 5" id="KW-0238">DNA-binding</keyword>
<dbReference type="SUPFAM" id="SSF46689">
    <property type="entry name" value="Homeodomain-like"/>
    <property type="match status" value="1"/>
</dbReference>